<dbReference type="AlphaFoldDB" id="U5VVU0"/>
<dbReference type="PRINTS" id="PR00420">
    <property type="entry name" value="RNGMNOXGNASE"/>
</dbReference>
<evidence type="ECO:0000259" key="3">
    <source>
        <dbReference type="Pfam" id="PF01494"/>
    </source>
</evidence>
<gene>
    <name evidence="4" type="ORF">AFR_13935</name>
</gene>
<accession>U5VVU0</accession>
<dbReference type="PATRIC" id="fig|1246995.3.peg.2827"/>
<dbReference type="InterPro" id="IPR036188">
    <property type="entry name" value="FAD/NAD-bd_sf"/>
</dbReference>
<feature type="domain" description="FAD-binding" evidence="3">
    <location>
        <begin position="5"/>
        <end position="310"/>
    </location>
</feature>
<dbReference type="eggNOG" id="COG0654">
    <property type="taxonomic scope" value="Bacteria"/>
</dbReference>
<evidence type="ECO:0000256" key="1">
    <source>
        <dbReference type="ARBA" id="ARBA00023002"/>
    </source>
</evidence>
<evidence type="ECO:0000256" key="2">
    <source>
        <dbReference type="ARBA" id="ARBA00023033"/>
    </source>
</evidence>
<dbReference type="KEGG" id="afs:AFR_13935"/>
<name>U5VVU0_9ACTN</name>
<organism evidence="4 5">
    <name type="scientific">Actinoplanes friuliensis DSM 7358</name>
    <dbReference type="NCBI Taxonomy" id="1246995"/>
    <lineage>
        <taxon>Bacteria</taxon>
        <taxon>Bacillati</taxon>
        <taxon>Actinomycetota</taxon>
        <taxon>Actinomycetes</taxon>
        <taxon>Micromonosporales</taxon>
        <taxon>Micromonosporaceae</taxon>
        <taxon>Actinoplanes</taxon>
    </lineage>
</organism>
<dbReference type="HOGENOM" id="CLU_009665_19_5_11"/>
<sequence>MPDNSVLIAGGGIAGLALERALRRQGVPSALVERDPDGGLGGLAIHLTGNAIAALHTLGLGEGIEQLGRPVRRREYRSNKNRLLCTMDEEALWAPGSRPRLVRRTDLMALLAEAPDGGESRRVATVTSVRPTTAGAAVTFADGHVEEHGLVAGADGVHSVVRTELLGASGTRAALLSTASWRGMAPNPGVDCLTVWMGRGSAAILIPLSDDEAYFYASSVQGGPVENDPSWLGRTFGDFAGPIPEVVDALMADPSRLYHSPVTEVRIPEWSKGRCVLIGDAAHATAPVWGAGAGLAMEDALVLADVLAEGDWDTAGARFEARRRARVGHIAKMTDLTSRGAGTPVWIRGLLLPRTYRATYLPMRRPLDLRPR</sequence>
<evidence type="ECO:0000313" key="5">
    <source>
        <dbReference type="Proteomes" id="UP000017746"/>
    </source>
</evidence>
<dbReference type="Pfam" id="PF01494">
    <property type="entry name" value="FAD_binding_3"/>
    <property type="match status" value="1"/>
</dbReference>
<dbReference type="Proteomes" id="UP000017746">
    <property type="component" value="Chromosome"/>
</dbReference>
<dbReference type="SUPFAM" id="SSF51905">
    <property type="entry name" value="FAD/NAD(P)-binding domain"/>
    <property type="match status" value="1"/>
</dbReference>
<dbReference type="PANTHER" id="PTHR13789">
    <property type="entry name" value="MONOOXYGENASE"/>
    <property type="match status" value="1"/>
</dbReference>
<dbReference type="RefSeq" id="WP_023361132.1">
    <property type="nucleotide sequence ID" value="NC_022657.1"/>
</dbReference>
<keyword evidence="5" id="KW-1185">Reference proteome</keyword>
<dbReference type="InterPro" id="IPR050493">
    <property type="entry name" value="FAD-dep_Monooxygenase_BioMet"/>
</dbReference>
<dbReference type="GO" id="GO:0004497">
    <property type="term" value="F:monooxygenase activity"/>
    <property type="evidence" value="ECO:0007669"/>
    <property type="project" value="UniProtKB-KW"/>
</dbReference>
<dbReference type="Gene3D" id="3.50.50.60">
    <property type="entry name" value="FAD/NAD(P)-binding domain"/>
    <property type="match status" value="1"/>
</dbReference>
<proteinExistence type="predicted"/>
<dbReference type="InterPro" id="IPR002938">
    <property type="entry name" value="FAD-bd"/>
</dbReference>
<keyword evidence="2 4" id="KW-0503">Monooxygenase</keyword>
<keyword evidence="1" id="KW-0560">Oxidoreductase</keyword>
<reference evidence="4 5" key="1">
    <citation type="journal article" date="2014" name="J. Biotechnol.">
        <title>Complete genome sequence of the actinobacterium Actinoplanes friuliensis HAG 010964, producer of the lipopeptide antibiotic friulimycin.</title>
        <authorList>
            <person name="Ruckert C."/>
            <person name="Szczepanowski R."/>
            <person name="Albersmeier A."/>
            <person name="Goesmann A."/>
            <person name="Fischer N."/>
            <person name="Steinkamper A."/>
            <person name="Puhler A."/>
            <person name="Biener R."/>
            <person name="Schwartz D."/>
            <person name="Kalinowski J."/>
        </authorList>
    </citation>
    <scope>NUCLEOTIDE SEQUENCE [LARGE SCALE GENOMIC DNA]</scope>
    <source>
        <strain evidence="4 5">DSM 7358</strain>
    </source>
</reference>
<dbReference type="GO" id="GO:0071949">
    <property type="term" value="F:FAD binding"/>
    <property type="evidence" value="ECO:0007669"/>
    <property type="project" value="InterPro"/>
</dbReference>
<dbReference type="OrthoDB" id="9782160at2"/>
<protein>
    <submittedName>
        <fullName evidence="4">Putative FAD-dependent monooxygenase</fullName>
    </submittedName>
</protein>
<evidence type="ECO:0000313" key="4">
    <source>
        <dbReference type="EMBL" id="AGZ41073.1"/>
    </source>
</evidence>
<dbReference type="EMBL" id="CP006272">
    <property type="protein sequence ID" value="AGZ41073.1"/>
    <property type="molecule type" value="Genomic_DNA"/>
</dbReference>
<dbReference type="PANTHER" id="PTHR13789:SF309">
    <property type="entry name" value="PUTATIVE (AFU_ORTHOLOGUE AFUA_6G14510)-RELATED"/>
    <property type="match status" value="1"/>
</dbReference>
<dbReference type="STRING" id="1246995.AFR_13935"/>